<reference evidence="3" key="1">
    <citation type="journal article" date="2019" name="Int. J. Syst. Evol. Microbiol.">
        <title>The Global Catalogue of Microorganisms (GCM) 10K type strain sequencing project: providing services to taxonomists for standard genome sequencing and annotation.</title>
        <authorList>
            <consortium name="The Broad Institute Genomics Platform"/>
            <consortium name="The Broad Institute Genome Sequencing Center for Infectious Disease"/>
            <person name="Wu L."/>
            <person name="Ma J."/>
        </authorList>
    </citation>
    <scope>NUCLEOTIDE SEQUENCE [LARGE SCALE GENOMIC DNA]</scope>
    <source>
        <strain evidence="3">JCM 9371</strain>
    </source>
</reference>
<dbReference type="SMART" id="SM00028">
    <property type="entry name" value="TPR"/>
    <property type="match status" value="3"/>
</dbReference>
<dbReference type="EMBL" id="JBHTGP010000013">
    <property type="protein sequence ID" value="MFD0687945.1"/>
    <property type="molecule type" value="Genomic_DNA"/>
</dbReference>
<protein>
    <submittedName>
        <fullName evidence="2">CHAT domain-containing protein</fullName>
    </submittedName>
</protein>
<dbReference type="Proteomes" id="UP001597063">
    <property type="component" value="Unassembled WGS sequence"/>
</dbReference>
<evidence type="ECO:0000259" key="1">
    <source>
        <dbReference type="Pfam" id="PF12770"/>
    </source>
</evidence>
<feature type="domain" description="CHAT" evidence="1">
    <location>
        <begin position="644"/>
        <end position="875"/>
    </location>
</feature>
<dbReference type="InterPro" id="IPR024983">
    <property type="entry name" value="CHAT_dom"/>
</dbReference>
<dbReference type="InterPro" id="IPR019734">
    <property type="entry name" value="TPR_rpt"/>
</dbReference>
<dbReference type="Pfam" id="PF12770">
    <property type="entry name" value="CHAT"/>
    <property type="match status" value="1"/>
</dbReference>
<keyword evidence="3" id="KW-1185">Reference proteome</keyword>
<dbReference type="RefSeq" id="WP_378323877.1">
    <property type="nucleotide sequence ID" value="NZ_JBHTGP010000013.1"/>
</dbReference>
<dbReference type="PANTHER" id="PTHR47691:SF3">
    <property type="entry name" value="HTH-TYPE TRANSCRIPTIONAL REGULATOR RV0890C-RELATED"/>
    <property type="match status" value="1"/>
</dbReference>
<accession>A0ABW2XTS0</accession>
<dbReference type="InterPro" id="IPR011990">
    <property type="entry name" value="TPR-like_helical_dom_sf"/>
</dbReference>
<dbReference type="SUPFAM" id="SSF48452">
    <property type="entry name" value="TPR-like"/>
    <property type="match status" value="2"/>
</dbReference>
<proteinExistence type="predicted"/>
<sequence>MDESAPGGRDPGSPAREALRLAEADPRRAVRYATALARTARADGDPALGSAAERALGDAKLYLEDLDTAVAHMRAALRLALRAGSPDLAAEARIRLAFTLNVRGRPRQALREIRIAMRDASGVTRARALAQRGAILSHLGRHEEASAAYRTAIPALRRAGDELWLHRMLSNRAVLRGWRREFGAAEADLAEAEALCRRHDLGLSLGFVHQNMGWISTMRGDVPEALRYLRLAERRFRDLGSQVGEVLLDRARLLLSVNVPAEARQAAEQAVGHFARERRHIGLPEARLVLVRAAAMEGDHGRAVAEAAKAVREFRRQDRPEWAALARFRLLGCLAAGDRAPRTVLARLERAADELAAAGWRDEALEARLLAGRLALDRGLAARGRRQLAQVAAARRRGPAVPRVLAWHAEALARLSRGDRRGATSAVRAGLRVLDEHRTTLGATDLRAAASGLRADIAALGLRVAAESGRPARVLEWAEQGRASHLLMRPVRAPADGWLADAFTELRVTVARIGDAAGARGGTRGAAAARARLVQRQLALEREIRDYCRLRRGDRSAEPAPAAPVASPRALAAALGDAALVEFIDLDGTLHAVTVAGGRARLHRLTATAGLPDLVGRIPFALHRLARQHASAESRSAAALMLRDAAGRLDALLLRPLRRDLGDRPLVLVPTGPLQSLPWPVLPSCAGRPVTVSPSATLWLAGRAAPVTGTGRAVVAAGPGLRWARTEAAAVARIHGAAPVTGAAATVQKILNAMDGARLVHLAAHGRVHPTNPLFSSLRFADGPLTIYDLERVERAPHLVILAACDGGRSVVRRGDELLGLSATLLALGARQVVASVVPVPDAETAPLMIAFHRHLAAGASAAAALARAQQELSGRHLAERAAAAGFVFMGTDA</sequence>
<evidence type="ECO:0000313" key="2">
    <source>
        <dbReference type="EMBL" id="MFD0687945.1"/>
    </source>
</evidence>
<name>A0ABW2XTS0_9ACTN</name>
<organism evidence="2 3">
    <name type="scientific">Actinomadura fibrosa</name>
    <dbReference type="NCBI Taxonomy" id="111802"/>
    <lineage>
        <taxon>Bacteria</taxon>
        <taxon>Bacillati</taxon>
        <taxon>Actinomycetota</taxon>
        <taxon>Actinomycetes</taxon>
        <taxon>Streptosporangiales</taxon>
        <taxon>Thermomonosporaceae</taxon>
        <taxon>Actinomadura</taxon>
    </lineage>
</organism>
<dbReference type="Gene3D" id="1.25.40.10">
    <property type="entry name" value="Tetratricopeptide repeat domain"/>
    <property type="match status" value="2"/>
</dbReference>
<gene>
    <name evidence="2" type="ORF">ACFQZM_25845</name>
</gene>
<evidence type="ECO:0000313" key="3">
    <source>
        <dbReference type="Proteomes" id="UP001597063"/>
    </source>
</evidence>
<comment type="caution">
    <text evidence="2">The sequence shown here is derived from an EMBL/GenBank/DDBJ whole genome shotgun (WGS) entry which is preliminary data.</text>
</comment>
<dbReference type="PANTHER" id="PTHR47691">
    <property type="entry name" value="REGULATOR-RELATED"/>
    <property type="match status" value="1"/>
</dbReference>